<keyword evidence="2" id="KW-1185">Reference proteome</keyword>
<protein>
    <submittedName>
        <fullName evidence="1">Uncharacterized protein</fullName>
    </submittedName>
</protein>
<dbReference type="AlphaFoldDB" id="A0AAW0ICV6"/>
<evidence type="ECO:0000313" key="2">
    <source>
        <dbReference type="Proteomes" id="UP001488838"/>
    </source>
</evidence>
<reference evidence="1 2" key="1">
    <citation type="journal article" date="2023" name="bioRxiv">
        <title>Conserved and derived expression patterns and positive selection on dental genes reveal complex evolutionary context of ever-growing rodent molars.</title>
        <authorList>
            <person name="Calamari Z.T."/>
            <person name="Song A."/>
            <person name="Cohen E."/>
            <person name="Akter M."/>
            <person name="Roy R.D."/>
            <person name="Hallikas O."/>
            <person name="Christensen M.M."/>
            <person name="Li P."/>
            <person name="Marangoni P."/>
            <person name="Jernvall J."/>
            <person name="Klein O.D."/>
        </authorList>
    </citation>
    <scope>NUCLEOTIDE SEQUENCE [LARGE SCALE GENOMIC DNA]</scope>
    <source>
        <strain evidence="1">V071</strain>
    </source>
</reference>
<sequence>MTQKQGSRPGKGYVTLGNGCHVSMQEECKPFAPSRVHSGC</sequence>
<name>A0AAW0ICV6_MYOGA</name>
<organism evidence="1 2">
    <name type="scientific">Myodes glareolus</name>
    <name type="common">Bank vole</name>
    <name type="synonym">Clethrionomys glareolus</name>
    <dbReference type="NCBI Taxonomy" id="447135"/>
    <lineage>
        <taxon>Eukaryota</taxon>
        <taxon>Metazoa</taxon>
        <taxon>Chordata</taxon>
        <taxon>Craniata</taxon>
        <taxon>Vertebrata</taxon>
        <taxon>Euteleostomi</taxon>
        <taxon>Mammalia</taxon>
        <taxon>Eutheria</taxon>
        <taxon>Euarchontoglires</taxon>
        <taxon>Glires</taxon>
        <taxon>Rodentia</taxon>
        <taxon>Myomorpha</taxon>
        <taxon>Muroidea</taxon>
        <taxon>Cricetidae</taxon>
        <taxon>Arvicolinae</taxon>
        <taxon>Myodes</taxon>
    </lineage>
</organism>
<evidence type="ECO:0000313" key="1">
    <source>
        <dbReference type="EMBL" id="KAK7812281.1"/>
    </source>
</evidence>
<gene>
    <name evidence="1" type="ORF">U0070_024435</name>
</gene>
<comment type="caution">
    <text evidence="1">The sequence shown here is derived from an EMBL/GenBank/DDBJ whole genome shotgun (WGS) entry which is preliminary data.</text>
</comment>
<dbReference type="EMBL" id="JBBHLL010000155">
    <property type="protein sequence ID" value="KAK7812281.1"/>
    <property type="molecule type" value="Genomic_DNA"/>
</dbReference>
<accession>A0AAW0ICV6</accession>
<dbReference type="Proteomes" id="UP001488838">
    <property type="component" value="Unassembled WGS sequence"/>
</dbReference>
<proteinExistence type="predicted"/>